<dbReference type="Proteomes" id="UP000013232">
    <property type="component" value="Unassembled WGS sequence"/>
</dbReference>
<dbReference type="EMBL" id="AMXE01000152">
    <property type="protein sequence ID" value="ENO83604.1"/>
    <property type="molecule type" value="Genomic_DNA"/>
</dbReference>
<dbReference type="OrthoDB" id="9152687at2"/>
<dbReference type="RefSeq" id="WP_004348520.1">
    <property type="nucleotide sequence ID" value="NZ_AMXE01000152.1"/>
</dbReference>
<organism evidence="1 2">
    <name type="scientific">Thauera linaloolentis (strain DSM 12138 / JCM 21573 / CCUG 41526 / CIP 105981 / IAM 15112 / NBRC 102519 / 47Lol)</name>
    <dbReference type="NCBI Taxonomy" id="1123367"/>
    <lineage>
        <taxon>Bacteria</taxon>
        <taxon>Pseudomonadati</taxon>
        <taxon>Pseudomonadota</taxon>
        <taxon>Betaproteobacteria</taxon>
        <taxon>Rhodocyclales</taxon>
        <taxon>Zoogloeaceae</taxon>
        <taxon>Thauera</taxon>
    </lineage>
</organism>
<sequence length="149" mass="16463">MAHGSYFSSKNDATAAWQALLGQVEAVRRGWLDDGLLVTPAELARAWGQAPSALEALHERGELFRIRIGRGWYYPAAFKSLEEEEVIAVCRALRGDDTSAKFIFWNRRHSGLDGLTVAEALRGKQAAKVRCLAAGWSAERGLMACARMR</sequence>
<proteinExistence type="predicted"/>
<evidence type="ECO:0000313" key="1">
    <source>
        <dbReference type="EMBL" id="ENO83604.1"/>
    </source>
</evidence>
<reference evidence="1 2" key="1">
    <citation type="submission" date="2012-09" db="EMBL/GenBank/DDBJ databases">
        <title>Draft Genome Sequences of 6 Strains from Genus Thauera.</title>
        <authorList>
            <person name="Liu B."/>
            <person name="Shapleigh J.P."/>
            <person name="Frostegard A.H."/>
        </authorList>
    </citation>
    <scope>NUCLEOTIDE SEQUENCE [LARGE SCALE GENOMIC DNA]</scope>
    <source>
        <strain evidence="2">47Lol / DSM 12138</strain>
    </source>
</reference>
<accession>N6YUF7</accession>
<name>N6YUF7_THAL4</name>
<comment type="caution">
    <text evidence="1">The sequence shown here is derived from an EMBL/GenBank/DDBJ whole genome shotgun (WGS) entry which is preliminary data.</text>
</comment>
<evidence type="ECO:0000313" key="2">
    <source>
        <dbReference type="Proteomes" id="UP000013232"/>
    </source>
</evidence>
<gene>
    <name evidence="1" type="ORF">C666_18665</name>
</gene>
<dbReference type="AlphaFoldDB" id="N6YUF7"/>
<keyword evidence="2" id="KW-1185">Reference proteome</keyword>
<protein>
    <submittedName>
        <fullName evidence="1">Uncharacterized protein</fullName>
    </submittedName>
</protein>